<gene>
    <name evidence="1" type="ORF">EHW67_09150</name>
</gene>
<dbReference type="PANTHER" id="PTHR48098">
    <property type="entry name" value="ENTEROCHELIN ESTERASE-RELATED"/>
    <property type="match status" value="1"/>
</dbReference>
<name>A0A430K4P7_9FLAO</name>
<dbReference type="InterPro" id="IPR000801">
    <property type="entry name" value="Esterase-like"/>
</dbReference>
<evidence type="ECO:0000313" key="1">
    <source>
        <dbReference type="EMBL" id="RTE54082.1"/>
    </source>
</evidence>
<reference evidence="1 2" key="1">
    <citation type="submission" date="2018-11" db="EMBL/GenBank/DDBJ databases">
        <title>Arenibacter aquaticus sp.nov., a marine bacterium isolated from surface seawater in the South China Sea.</title>
        <authorList>
            <person name="Guo J."/>
            <person name="Sun J."/>
        </authorList>
    </citation>
    <scope>NUCLEOTIDE SEQUENCE [LARGE SCALE GENOMIC DNA]</scope>
    <source>
        <strain evidence="1 2">GUO666</strain>
    </source>
</reference>
<dbReference type="GO" id="GO:0016747">
    <property type="term" value="F:acyltransferase activity, transferring groups other than amino-acyl groups"/>
    <property type="evidence" value="ECO:0007669"/>
    <property type="project" value="TreeGrafter"/>
</dbReference>
<dbReference type="SUPFAM" id="SSF53474">
    <property type="entry name" value="alpha/beta-Hydrolases"/>
    <property type="match status" value="1"/>
</dbReference>
<dbReference type="Pfam" id="PF00756">
    <property type="entry name" value="Esterase"/>
    <property type="match status" value="1"/>
</dbReference>
<dbReference type="InterPro" id="IPR050583">
    <property type="entry name" value="Mycobacterial_A85_antigen"/>
</dbReference>
<accession>A0A430K4P7</accession>
<dbReference type="PANTHER" id="PTHR48098:SF1">
    <property type="entry name" value="DIACYLGLYCEROL ACYLTRANSFERASE_MYCOLYLTRANSFERASE AG85A"/>
    <property type="match status" value="1"/>
</dbReference>
<comment type="caution">
    <text evidence="1">The sequence shown here is derived from an EMBL/GenBank/DDBJ whole genome shotgun (WGS) entry which is preliminary data.</text>
</comment>
<dbReference type="Proteomes" id="UP000267585">
    <property type="component" value="Unassembled WGS sequence"/>
</dbReference>
<dbReference type="Gene3D" id="3.40.50.1820">
    <property type="entry name" value="alpha/beta hydrolase"/>
    <property type="match status" value="1"/>
</dbReference>
<sequence length="286" mass="32613">MIIREISVSDPKHEVENLRYLTVQSSYLKGRADITVFVPPGNKQISDLPVAILLHGVYASHWAWTRHMNVHNIALDLIEKGELPPMVLVMPSDGLWGDGSGYLAHSGFDFEKWIAEDVIEAVSRVITQIGDNSKWYISGLSMGGYGALRIGAKYSNVFSAFSGHSSITNFEGFKLYIDDVNPYYKNNRDEAVIDYLLKYKDKLTSFRFDCGVDDSLIHHNRKLHNSLGEYGINHNYEEFKGGHDAKYWKENIIRSLIFFCISIIIPRWMVLGYCKIKFICNTGIFN</sequence>
<dbReference type="OrthoDB" id="9803578at2"/>
<dbReference type="AlphaFoldDB" id="A0A430K4P7"/>
<dbReference type="InterPro" id="IPR029058">
    <property type="entry name" value="AB_hydrolase_fold"/>
</dbReference>
<protein>
    <submittedName>
        <fullName evidence="1">Esterase family protein</fullName>
    </submittedName>
</protein>
<proteinExistence type="predicted"/>
<dbReference type="RefSeq" id="WP_126162070.1">
    <property type="nucleotide sequence ID" value="NZ_RQPJ01000003.1"/>
</dbReference>
<organism evidence="1 2">
    <name type="scientific">Arenibacter aquaticus</name>
    <dbReference type="NCBI Taxonomy" id="2489054"/>
    <lineage>
        <taxon>Bacteria</taxon>
        <taxon>Pseudomonadati</taxon>
        <taxon>Bacteroidota</taxon>
        <taxon>Flavobacteriia</taxon>
        <taxon>Flavobacteriales</taxon>
        <taxon>Flavobacteriaceae</taxon>
        <taxon>Arenibacter</taxon>
    </lineage>
</organism>
<keyword evidence="2" id="KW-1185">Reference proteome</keyword>
<evidence type="ECO:0000313" key="2">
    <source>
        <dbReference type="Proteomes" id="UP000267585"/>
    </source>
</evidence>
<dbReference type="EMBL" id="RQPJ01000003">
    <property type="protein sequence ID" value="RTE54082.1"/>
    <property type="molecule type" value="Genomic_DNA"/>
</dbReference>